<name>A0A9D1VRI5_9BACT</name>
<dbReference type="Pfam" id="PF01066">
    <property type="entry name" value="CDP-OH_P_transf"/>
    <property type="match status" value="1"/>
</dbReference>
<dbReference type="Proteomes" id="UP000824246">
    <property type="component" value="Unassembled WGS sequence"/>
</dbReference>
<keyword evidence="1" id="KW-0472">Membrane</keyword>
<sequence>MGKETSTRIQTSILNALEKKALVWLAGKQPRWMTSDVLTYIGVLGAVVCAVGFALANLDIRYLWLSSLGLVINWYGDSLDGTLARVRNTQRPVYGFFIDHTLDAITISIMCIGAGLSPIFRLDVALLVLAGYLVLSIYTYVCTILKGEFRLTYGSLGPTEFRLIVIIINTVVMYTPWVGIRMSCECLGTNVEYGVFDIAGVAIAVILFVMQFSQFLKDRRILSAQDPLKPYNPQDK</sequence>
<reference evidence="2" key="1">
    <citation type="journal article" date="2021" name="PeerJ">
        <title>Extensive microbial diversity within the chicken gut microbiome revealed by metagenomics and culture.</title>
        <authorList>
            <person name="Gilroy R."/>
            <person name="Ravi A."/>
            <person name="Getino M."/>
            <person name="Pursley I."/>
            <person name="Horton D.L."/>
            <person name="Alikhan N.F."/>
            <person name="Baker D."/>
            <person name="Gharbi K."/>
            <person name="Hall N."/>
            <person name="Watson M."/>
            <person name="Adriaenssens E.M."/>
            <person name="Foster-Nyarko E."/>
            <person name="Jarju S."/>
            <person name="Secka A."/>
            <person name="Antonio M."/>
            <person name="Oren A."/>
            <person name="Chaudhuri R.R."/>
            <person name="La Ragione R."/>
            <person name="Hildebrand F."/>
            <person name="Pallen M.J."/>
        </authorList>
    </citation>
    <scope>NUCLEOTIDE SEQUENCE</scope>
    <source>
        <strain evidence="2">ChiHjej12B11-16260</strain>
    </source>
</reference>
<organism evidence="2 3">
    <name type="scientific">Candidatus Barnesiella excrementipullorum</name>
    <dbReference type="NCBI Taxonomy" id="2838479"/>
    <lineage>
        <taxon>Bacteria</taxon>
        <taxon>Pseudomonadati</taxon>
        <taxon>Bacteroidota</taxon>
        <taxon>Bacteroidia</taxon>
        <taxon>Bacteroidales</taxon>
        <taxon>Barnesiellaceae</taxon>
        <taxon>Barnesiella</taxon>
    </lineage>
</organism>
<evidence type="ECO:0000256" key="1">
    <source>
        <dbReference type="SAM" id="Phobius"/>
    </source>
</evidence>
<evidence type="ECO:0000313" key="3">
    <source>
        <dbReference type="Proteomes" id="UP000824246"/>
    </source>
</evidence>
<keyword evidence="1" id="KW-0812">Transmembrane</keyword>
<feature type="transmembrane region" description="Helical" evidence="1">
    <location>
        <begin position="93"/>
        <end position="116"/>
    </location>
</feature>
<gene>
    <name evidence="2" type="ORF">H9982_05620</name>
</gene>
<dbReference type="GO" id="GO:0008654">
    <property type="term" value="P:phospholipid biosynthetic process"/>
    <property type="evidence" value="ECO:0007669"/>
    <property type="project" value="InterPro"/>
</dbReference>
<feature type="transmembrane region" description="Helical" evidence="1">
    <location>
        <begin position="191"/>
        <end position="210"/>
    </location>
</feature>
<dbReference type="InterPro" id="IPR043130">
    <property type="entry name" value="CDP-OH_PTrfase_TM_dom"/>
</dbReference>
<reference evidence="2" key="2">
    <citation type="submission" date="2021-04" db="EMBL/GenBank/DDBJ databases">
        <authorList>
            <person name="Gilroy R."/>
        </authorList>
    </citation>
    <scope>NUCLEOTIDE SEQUENCE</scope>
    <source>
        <strain evidence="2">ChiHjej12B11-16260</strain>
    </source>
</reference>
<comment type="caution">
    <text evidence="2">The sequence shown here is derived from an EMBL/GenBank/DDBJ whole genome shotgun (WGS) entry which is preliminary data.</text>
</comment>
<feature type="transmembrane region" description="Helical" evidence="1">
    <location>
        <begin position="122"/>
        <end position="141"/>
    </location>
</feature>
<feature type="transmembrane region" description="Helical" evidence="1">
    <location>
        <begin position="37"/>
        <end position="56"/>
    </location>
</feature>
<dbReference type="GO" id="GO:0016780">
    <property type="term" value="F:phosphotransferase activity, for other substituted phosphate groups"/>
    <property type="evidence" value="ECO:0007669"/>
    <property type="project" value="InterPro"/>
</dbReference>
<keyword evidence="1" id="KW-1133">Transmembrane helix</keyword>
<feature type="transmembrane region" description="Helical" evidence="1">
    <location>
        <begin position="161"/>
        <end position="179"/>
    </location>
</feature>
<dbReference type="Gene3D" id="1.20.120.1760">
    <property type="match status" value="1"/>
</dbReference>
<dbReference type="GO" id="GO:0016020">
    <property type="term" value="C:membrane"/>
    <property type="evidence" value="ECO:0007669"/>
    <property type="project" value="InterPro"/>
</dbReference>
<protein>
    <submittedName>
        <fullName evidence="2">CDP-alcohol phosphatidyltransferase family protein</fullName>
    </submittedName>
</protein>
<evidence type="ECO:0000313" key="2">
    <source>
        <dbReference type="EMBL" id="HIX45680.1"/>
    </source>
</evidence>
<proteinExistence type="predicted"/>
<dbReference type="InterPro" id="IPR000462">
    <property type="entry name" value="CDP-OH_P_trans"/>
</dbReference>
<accession>A0A9D1VRI5</accession>
<dbReference type="AlphaFoldDB" id="A0A9D1VRI5"/>
<dbReference type="EMBL" id="DXFB01000148">
    <property type="protein sequence ID" value="HIX45680.1"/>
    <property type="molecule type" value="Genomic_DNA"/>
</dbReference>